<keyword evidence="8" id="KW-0812">Transmembrane</keyword>
<feature type="coiled-coil region" evidence="7">
    <location>
        <begin position="411"/>
        <end position="450"/>
    </location>
</feature>
<organism evidence="10 11">
    <name type="scientific">Flavobacterium jejuense</name>
    <dbReference type="NCBI Taxonomy" id="1544455"/>
    <lineage>
        <taxon>Bacteria</taxon>
        <taxon>Pseudomonadati</taxon>
        <taxon>Bacteroidota</taxon>
        <taxon>Flavobacteriia</taxon>
        <taxon>Flavobacteriales</taxon>
        <taxon>Flavobacteriaceae</taxon>
        <taxon>Flavobacterium</taxon>
    </lineage>
</organism>
<dbReference type="SUPFAM" id="SSF48452">
    <property type="entry name" value="TPR-like"/>
    <property type="match status" value="2"/>
</dbReference>
<dbReference type="SMART" id="SM00028">
    <property type="entry name" value="TPR"/>
    <property type="match status" value="5"/>
</dbReference>
<evidence type="ECO:0000256" key="7">
    <source>
        <dbReference type="SAM" id="Coils"/>
    </source>
</evidence>
<dbReference type="SMART" id="SM00421">
    <property type="entry name" value="HTH_LUXR"/>
    <property type="match status" value="1"/>
</dbReference>
<evidence type="ECO:0000313" key="11">
    <source>
        <dbReference type="Proteomes" id="UP000817854"/>
    </source>
</evidence>
<gene>
    <name evidence="10" type="ORF">FIA58_000225</name>
</gene>
<comment type="subcellular location">
    <subcellularLocation>
        <location evidence="1">Cytoplasm</location>
    </subcellularLocation>
</comment>
<evidence type="ECO:0000256" key="6">
    <source>
        <dbReference type="PROSITE-ProRule" id="PRU00339"/>
    </source>
</evidence>
<comment type="caution">
    <text evidence="10">The sequence shown here is derived from an EMBL/GenBank/DDBJ whole genome shotgun (WGS) entry which is preliminary data.</text>
</comment>
<comment type="similarity">
    <text evidence="5">Belongs to the Rap family.</text>
</comment>
<dbReference type="PROSITE" id="PS50005">
    <property type="entry name" value="TPR"/>
    <property type="match status" value="2"/>
</dbReference>
<dbReference type="Proteomes" id="UP000817854">
    <property type="component" value="Unassembled WGS sequence"/>
</dbReference>
<dbReference type="InterPro" id="IPR011990">
    <property type="entry name" value="TPR-like_helical_dom_sf"/>
</dbReference>
<dbReference type="Pfam" id="PF13424">
    <property type="entry name" value="TPR_12"/>
    <property type="match status" value="1"/>
</dbReference>
<feature type="domain" description="HTH luxR-type" evidence="9">
    <location>
        <begin position="519"/>
        <end position="576"/>
    </location>
</feature>
<dbReference type="InterPro" id="IPR036388">
    <property type="entry name" value="WH-like_DNA-bd_sf"/>
</dbReference>
<evidence type="ECO:0000259" key="9">
    <source>
        <dbReference type="SMART" id="SM00421"/>
    </source>
</evidence>
<keyword evidence="11" id="KW-1185">Reference proteome</keyword>
<evidence type="ECO:0000256" key="1">
    <source>
        <dbReference type="ARBA" id="ARBA00004496"/>
    </source>
</evidence>
<keyword evidence="4 6" id="KW-0802">TPR repeat</keyword>
<dbReference type="Gene3D" id="1.25.40.10">
    <property type="entry name" value="Tetratricopeptide repeat domain"/>
    <property type="match status" value="2"/>
</dbReference>
<keyword evidence="2" id="KW-0963">Cytoplasm</keyword>
<reference evidence="10 11" key="2">
    <citation type="submission" date="2019-05" db="EMBL/GenBank/DDBJ databases">
        <authorList>
            <person name="Lianzixin W."/>
        </authorList>
    </citation>
    <scope>NUCLEOTIDE SEQUENCE [LARGE SCALE GENOMIC DNA]</scope>
    <source>
        <strain evidence="10 11">EC11</strain>
    </source>
</reference>
<evidence type="ECO:0000256" key="4">
    <source>
        <dbReference type="ARBA" id="ARBA00022803"/>
    </source>
</evidence>
<dbReference type="InterPro" id="IPR000792">
    <property type="entry name" value="Tscrpt_reg_LuxR_C"/>
</dbReference>
<proteinExistence type="inferred from homology"/>
<keyword evidence="8" id="KW-0472">Membrane</keyword>
<protein>
    <submittedName>
        <fullName evidence="10">Tetratricopeptide repeat protein</fullName>
    </submittedName>
</protein>
<dbReference type="RefSeq" id="WP_140958808.1">
    <property type="nucleotide sequence ID" value="NZ_VEVQ02000001.1"/>
</dbReference>
<reference evidence="11" key="1">
    <citation type="submission" date="2019-05" db="EMBL/GenBank/DDBJ databases">
        <title>Flavobacterium profundi sp. nov., isolated from a deep-sea seamount.</title>
        <authorList>
            <person name="Zhang D.-C."/>
        </authorList>
    </citation>
    <scope>NUCLEOTIDE SEQUENCE [LARGE SCALE GENOMIC DNA]</scope>
    <source>
        <strain evidence="11">EC11</strain>
    </source>
</reference>
<reference evidence="10 11" key="3">
    <citation type="submission" date="2020-02" db="EMBL/GenBank/DDBJ databases">
        <title>Flavobacterium profundi sp. nov., isolated from a deep-sea seamount.</title>
        <authorList>
            <person name="Zhang D.-C."/>
        </authorList>
    </citation>
    <scope>NUCLEOTIDE SEQUENCE [LARGE SCALE GENOMIC DNA]</scope>
    <source>
        <strain evidence="10 11">EC11</strain>
    </source>
</reference>
<feature type="repeat" description="TPR" evidence="6">
    <location>
        <begin position="181"/>
        <end position="214"/>
    </location>
</feature>
<keyword evidence="7" id="KW-0175">Coiled coil</keyword>
<sequence length="587" mass="68219">MNFLRFLLSQSERYLFLRKFAFYFVVILSVHFAAAAESQEEKPLDSLLIQLKKHKKKDTIQINFLNAIGYKYWIIDAKESIRYGEQALQLSEQLSYAFGLAKANRIIGVAYWSQGFQNKALAYLKVSHELYKKNNDKAGIANTRLNLGMVYADLKNYKKALHYYELAIDEFTALALKGRIATTFTKMGTMFIEQHKNTEALKYLTDALQMHIDDDYTYGIAEVHNKLGILYLNKNEIELASYHIKKSMEIGKKVNDIHGLTNNLILSGKILRLRNRIDEATKSVEKGLLLAQENNLKQFELVAYEELKELKKQQHKPYEALAFYEKYESLKDSLFTLEKSKQIAYIEFENELEKKNNELSKLEAHEKASEIINLILIIGIVILSLAGYIIYYVSQQRLRKSKQLALKNKEYLESEQALTQKELENSELKRQELRQQLDFKNRELTSYALNFIKKNEVVQELQLTINTLKESSAINKDKLIADLKKIIRKNLSIDRDWEDFSRFFDDVHQGFYSNLKMNHKSLTVNDLKLCSLIRLNLNTKETASILGISPESAKTARYRLRQKLGIDAKQDIANYLVNLEFEPNSKT</sequence>
<dbReference type="PANTHER" id="PTHR46630:SF1">
    <property type="entry name" value="TETRATRICOPEPTIDE REPEAT PROTEIN 29"/>
    <property type="match status" value="1"/>
</dbReference>
<dbReference type="EMBL" id="VEVQ02000001">
    <property type="protein sequence ID" value="NHN24087.1"/>
    <property type="molecule type" value="Genomic_DNA"/>
</dbReference>
<dbReference type="Gene3D" id="1.10.10.10">
    <property type="entry name" value="Winged helix-like DNA-binding domain superfamily/Winged helix DNA-binding domain"/>
    <property type="match status" value="1"/>
</dbReference>
<evidence type="ECO:0000256" key="8">
    <source>
        <dbReference type="SAM" id="Phobius"/>
    </source>
</evidence>
<evidence type="ECO:0000256" key="3">
    <source>
        <dbReference type="ARBA" id="ARBA00022737"/>
    </source>
</evidence>
<feature type="transmembrane region" description="Helical" evidence="8">
    <location>
        <begin position="371"/>
        <end position="393"/>
    </location>
</feature>
<keyword evidence="3" id="KW-0677">Repeat</keyword>
<evidence type="ECO:0000256" key="2">
    <source>
        <dbReference type="ARBA" id="ARBA00022490"/>
    </source>
</evidence>
<dbReference type="PANTHER" id="PTHR46630">
    <property type="entry name" value="TETRATRICOPEPTIDE REPEAT PROTEIN 29"/>
    <property type="match status" value="1"/>
</dbReference>
<evidence type="ECO:0000313" key="10">
    <source>
        <dbReference type="EMBL" id="NHN24087.1"/>
    </source>
</evidence>
<evidence type="ECO:0000256" key="5">
    <source>
        <dbReference type="ARBA" id="ARBA00038253"/>
    </source>
</evidence>
<dbReference type="InterPro" id="IPR051476">
    <property type="entry name" value="Bac_ResReg_Asp_Phosphatase"/>
</dbReference>
<dbReference type="InterPro" id="IPR019734">
    <property type="entry name" value="TPR_rpt"/>
</dbReference>
<dbReference type="SUPFAM" id="SSF46894">
    <property type="entry name" value="C-terminal effector domain of the bipartite response regulators"/>
    <property type="match status" value="1"/>
</dbReference>
<name>A0ABX0IM89_9FLAO</name>
<dbReference type="InterPro" id="IPR016032">
    <property type="entry name" value="Sig_transdc_resp-reg_C-effctor"/>
</dbReference>
<feature type="repeat" description="TPR" evidence="6">
    <location>
        <begin position="141"/>
        <end position="174"/>
    </location>
</feature>
<keyword evidence="8" id="KW-1133">Transmembrane helix</keyword>
<accession>A0ABX0IM89</accession>